<comment type="caution">
    <text evidence="2">The sequence shown here is derived from an EMBL/GenBank/DDBJ whole genome shotgun (WGS) entry which is preliminary data.</text>
</comment>
<evidence type="ECO:0000259" key="1">
    <source>
        <dbReference type="Pfam" id="PF07045"/>
    </source>
</evidence>
<evidence type="ECO:0000313" key="3">
    <source>
        <dbReference type="Proteomes" id="UP001108027"/>
    </source>
</evidence>
<evidence type="ECO:0000313" key="2">
    <source>
        <dbReference type="EMBL" id="MCC4307063.1"/>
    </source>
</evidence>
<accession>A0A9Q3UL76</accession>
<proteinExistence type="predicted"/>
<keyword evidence="3" id="KW-1185">Reference proteome</keyword>
<dbReference type="Pfam" id="PF07045">
    <property type="entry name" value="DUF1330"/>
    <property type="match status" value="1"/>
</dbReference>
<organism evidence="2 3">
    <name type="scientific">Alloalcanivorax marinus</name>
    <dbReference type="NCBI Taxonomy" id="1177169"/>
    <lineage>
        <taxon>Bacteria</taxon>
        <taxon>Pseudomonadati</taxon>
        <taxon>Pseudomonadota</taxon>
        <taxon>Gammaproteobacteria</taxon>
        <taxon>Oceanospirillales</taxon>
        <taxon>Alcanivoracaceae</taxon>
        <taxon>Alloalcanivorax</taxon>
    </lineage>
</organism>
<reference evidence="2" key="1">
    <citation type="submission" date="2021-10" db="EMBL/GenBank/DDBJ databases">
        <title>The diversity and Nitrogen Metabolism of Culturable Nitrate-Utilizing Bacteria Within the Oxygen Minimum Zone of the Changjiang (Yangtze River)Estuary.</title>
        <authorList>
            <person name="Zhang D."/>
            <person name="Zheng J."/>
            <person name="Liu S."/>
            <person name="He W."/>
        </authorList>
    </citation>
    <scope>NUCLEOTIDE SEQUENCE</scope>
    <source>
        <strain evidence="2">FXH-223</strain>
    </source>
</reference>
<dbReference type="Gene3D" id="3.30.70.100">
    <property type="match status" value="1"/>
</dbReference>
<gene>
    <name evidence="2" type="ORF">LL252_00640</name>
</gene>
<feature type="domain" description="DUF1330" evidence="1">
    <location>
        <begin position="3"/>
        <end position="96"/>
    </location>
</feature>
<dbReference type="AlphaFoldDB" id="A0A9Q3UL76"/>
<protein>
    <submittedName>
        <fullName evidence="2">DUF1330 domain-containing protein</fullName>
    </submittedName>
</protein>
<sequence length="103" mass="11253">MTCYAVALIDFTDPGWIKDYVARVTPMVERAGGRYLARTGAVDQLEGEGTPPQTFLIIEFPSREVAEGFYRSEQYAPFKAARQQGSVGPFFLVEGIDGSTAPA</sequence>
<name>A0A9Q3UL76_9GAMM</name>
<dbReference type="PANTHER" id="PTHR41521:SF4">
    <property type="entry name" value="BLR0684 PROTEIN"/>
    <property type="match status" value="1"/>
</dbReference>
<dbReference type="PANTHER" id="PTHR41521">
    <property type="match status" value="1"/>
</dbReference>
<dbReference type="RefSeq" id="WP_228232182.1">
    <property type="nucleotide sequence ID" value="NZ_ARXL01000072.1"/>
</dbReference>
<dbReference type="Proteomes" id="UP001108027">
    <property type="component" value="Unassembled WGS sequence"/>
</dbReference>
<dbReference type="InterPro" id="IPR010753">
    <property type="entry name" value="DUF1330"/>
</dbReference>
<dbReference type="SUPFAM" id="SSF54909">
    <property type="entry name" value="Dimeric alpha+beta barrel"/>
    <property type="match status" value="1"/>
</dbReference>
<dbReference type="EMBL" id="JAJGNA010000001">
    <property type="protein sequence ID" value="MCC4307063.1"/>
    <property type="molecule type" value="Genomic_DNA"/>
</dbReference>
<dbReference type="InterPro" id="IPR011008">
    <property type="entry name" value="Dimeric_a/b-barrel"/>
</dbReference>